<dbReference type="Proteomes" id="UP001233999">
    <property type="component" value="Unassembled WGS sequence"/>
</dbReference>
<dbReference type="InterPro" id="IPR047762">
    <property type="entry name" value="EHMT_CRR"/>
</dbReference>
<dbReference type="GO" id="GO:0002039">
    <property type="term" value="F:p53 binding"/>
    <property type="evidence" value="ECO:0007669"/>
    <property type="project" value="InterPro"/>
</dbReference>
<feature type="non-terminal residue" evidence="3">
    <location>
        <position position="1"/>
    </location>
</feature>
<reference evidence="3" key="2">
    <citation type="submission" date="2023-05" db="EMBL/GenBank/DDBJ databases">
        <authorList>
            <person name="Fouks B."/>
        </authorList>
    </citation>
    <scope>NUCLEOTIDE SEQUENCE</scope>
    <source>
        <strain evidence="3">Stay&amp;Tobe</strain>
        <tissue evidence="3">Testes</tissue>
    </source>
</reference>
<proteinExistence type="predicted"/>
<gene>
    <name evidence="3" type="ORF">L9F63_001556</name>
</gene>
<evidence type="ECO:0000256" key="1">
    <source>
        <dbReference type="SAM" id="MobiDB-lite"/>
    </source>
</evidence>
<evidence type="ECO:0000259" key="2">
    <source>
        <dbReference type="Pfam" id="PF21533"/>
    </source>
</evidence>
<dbReference type="PANTHER" id="PTHR46307">
    <property type="entry name" value="G9A, ISOFORM B"/>
    <property type="match status" value="1"/>
</dbReference>
<evidence type="ECO:0000313" key="3">
    <source>
        <dbReference type="EMBL" id="KAJ9591954.1"/>
    </source>
</evidence>
<dbReference type="AlphaFoldDB" id="A0AAD8A3U6"/>
<dbReference type="GO" id="GO:0005634">
    <property type="term" value="C:nucleus"/>
    <property type="evidence" value="ECO:0007669"/>
    <property type="project" value="TreeGrafter"/>
</dbReference>
<dbReference type="InterPro" id="IPR043550">
    <property type="entry name" value="EHMT1/EHMT2"/>
</dbReference>
<dbReference type="GO" id="GO:0046974">
    <property type="term" value="F:histone H3K9 methyltransferase activity"/>
    <property type="evidence" value="ECO:0007669"/>
    <property type="project" value="TreeGrafter"/>
</dbReference>
<dbReference type="GO" id="GO:0000785">
    <property type="term" value="C:chromatin"/>
    <property type="evidence" value="ECO:0007669"/>
    <property type="project" value="TreeGrafter"/>
</dbReference>
<dbReference type="PANTHER" id="PTHR46307:SF4">
    <property type="entry name" value="G9A, ISOFORM B"/>
    <property type="match status" value="1"/>
</dbReference>
<feature type="region of interest" description="Disordered" evidence="1">
    <location>
        <begin position="1"/>
        <end position="31"/>
    </location>
</feature>
<accession>A0AAD8A3U6</accession>
<feature type="compositionally biased region" description="Polar residues" evidence="1">
    <location>
        <begin position="9"/>
        <end position="22"/>
    </location>
</feature>
<organism evidence="3 4">
    <name type="scientific">Diploptera punctata</name>
    <name type="common">Pacific beetle cockroach</name>
    <dbReference type="NCBI Taxonomy" id="6984"/>
    <lineage>
        <taxon>Eukaryota</taxon>
        <taxon>Metazoa</taxon>
        <taxon>Ecdysozoa</taxon>
        <taxon>Arthropoda</taxon>
        <taxon>Hexapoda</taxon>
        <taxon>Insecta</taxon>
        <taxon>Pterygota</taxon>
        <taxon>Neoptera</taxon>
        <taxon>Polyneoptera</taxon>
        <taxon>Dictyoptera</taxon>
        <taxon>Blattodea</taxon>
        <taxon>Blaberoidea</taxon>
        <taxon>Blaberidae</taxon>
        <taxon>Diplopterinae</taxon>
        <taxon>Diploptera</taxon>
    </lineage>
</organism>
<dbReference type="Pfam" id="PF21533">
    <property type="entry name" value="EHMT1-2_CRR"/>
    <property type="match status" value="1"/>
</dbReference>
<evidence type="ECO:0000313" key="4">
    <source>
        <dbReference type="Proteomes" id="UP001233999"/>
    </source>
</evidence>
<dbReference type="CDD" id="cd20905">
    <property type="entry name" value="EHMT_ZBD"/>
    <property type="match status" value="1"/>
</dbReference>
<name>A0AAD8A3U6_DIPPU</name>
<feature type="domain" description="EHMT1/2 cysteine-rich region" evidence="2">
    <location>
        <begin position="66"/>
        <end position="125"/>
    </location>
</feature>
<protein>
    <recommendedName>
        <fullName evidence="2">EHMT1/2 cysteine-rich region domain-containing protein</fullName>
    </recommendedName>
</protein>
<dbReference type="GO" id="GO:0000122">
    <property type="term" value="P:negative regulation of transcription by RNA polymerase II"/>
    <property type="evidence" value="ECO:0007669"/>
    <property type="project" value="TreeGrafter"/>
</dbReference>
<reference evidence="3" key="1">
    <citation type="journal article" date="2023" name="IScience">
        <title>Live-bearing cockroach genome reveals convergent evolutionary mechanisms linked to viviparity in insects and beyond.</title>
        <authorList>
            <person name="Fouks B."/>
            <person name="Harrison M.C."/>
            <person name="Mikhailova A.A."/>
            <person name="Marchal E."/>
            <person name="English S."/>
            <person name="Carruthers M."/>
            <person name="Jennings E.C."/>
            <person name="Chiamaka E.L."/>
            <person name="Frigard R.A."/>
            <person name="Pippel M."/>
            <person name="Attardo G.M."/>
            <person name="Benoit J.B."/>
            <person name="Bornberg-Bauer E."/>
            <person name="Tobe S.S."/>
        </authorList>
    </citation>
    <scope>NUCLEOTIDE SEQUENCE</scope>
    <source>
        <strain evidence="3">Stay&amp;Tobe</strain>
    </source>
</reference>
<dbReference type="GO" id="GO:0008270">
    <property type="term" value="F:zinc ion binding"/>
    <property type="evidence" value="ECO:0007669"/>
    <property type="project" value="InterPro"/>
</dbReference>
<sequence length="125" mass="13405">EVSKRSRDSNVPSPSPADSSQGPAKPESTAISSGAGTAALCCCQIKSQLFVSSRSQNGGVPAELYCQAMDTLDDRQVGCCNAVSSHDTRLFRPSRRVPFLILCDVHMQRLLRHNCCPGCGVFCTQ</sequence>
<dbReference type="EMBL" id="JASPKZ010003852">
    <property type="protein sequence ID" value="KAJ9591954.1"/>
    <property type="molecule type" value="Genomic_DNA"/>
</dbReference>
<keyword evidence="4" id="KW-1185">Reference proteome</keyword>
<feature type="non-terminal residue" evidence="3">
    <location>
        <position position="125"/>
    </location>
</feature>
<comment type="caution">
    <text evidence="3">The sequence shown here is derived from an EMBL/GenBank/DDBJ whole genome shotgun (WGS) entry which is preliminary data.</text>
</comment>